<evidence type="ECO:0000259" key="1">
    <source>
        <dbReference type="Pfam" id="PF00126"/>
    </source>
</evidence>
<dbReference type="InterPro" id="IPR051815">
    <property type="entry name" value="Molybdate_resp_trans_reg"/>
</dbReference>
<dbReference type="InterPro" id="IPR036388">
    <property type="entry name" value="WH-like_DNA-bd_sf"/>
</dbReference>
<dbReference type="Gene3D" id="1.10.10.10">
    <property type="entry name" value="Winged helix-like DNA-binding domain superfamily/Winged helix DNA-binding domain"/>
    <property type="match status" value="1"/>
</dbReference>
<evidence type="ECO:0000313" key="3">
    <source>
        <dbReference type="Proteomes" id="UP000810292"/>
    </source>
</evidence>
<reference evidence="2" key="1">
    <citation type="submission" date="2020-10" db="EMBL/GenBank/DDBJ databases">
        <authorList>
            <person name="Gilroy R."/>
        </authorList>
    </citation>
    <scope>NUCLEOTIDE SEQUENCE</scope>
    <source>
        <strain evidence="2">14700</strain>
    </source>
</reference>
<dbReference type="InterPro" id="IPR036390">
    <property type="entry name" value="WH_DNA-bd_sf"/>
</dbReference>
<dbReference type="AlphaFoldDB" id="A0A9D9IB33"/>
<evidence type="ECO:0000313" key="2">
    <source>
        <dbReference type="EMBL" id="MBO8468549.1"/>
    </source>
</evidence>
<organism evidence="2 3">
    <name type="scientific">Candidatus Ornithospirochaeta stercoravium</name>
    <dbReference type="NCBI Taxonomy" id="2840897"/>
    <lineage>
        <taxon>Bacteria</taxon>
        <taxon>Pseudomonadati</taxon>
        <taxon>Spirochaetota</taxon>
        <taxon>Spirochaetia</taxon>
        <taxon>Spirochaetales</taxon>
        <taxon>Spirochaetaceae</taxon>
        <taxon>Spirochaetaceae incertae sedis</taxon>
        <taxon>Candidatus Ornithospirochaeta</taxon>
    </lineage>
</organism>
<accession>A0A9D9IB33</accession>
<reference evidence="2" key="2">
    <citation type="journal article" date="2021" name="PeerJ">
        <title>Extensive microbial diversity within the chicken gut microbiome revealed by metagenomics and culture.</title>
        <authorList>
            <person name="Gilroy R."/>
            <person name="Ravi A."/>
            <person name="Getino M."/>
            <person name="Pursley I."/>
            <person name="Horton D.L."/>
            <person name="Alikhan N.F."/>
            <person name="Baker D."/>
            <person name="Gharbi K."/>
            <person name="Hall N."/>
            <person name="Watson M."/>
            <person name="Adriaenssens E.M."/>
            <person name="Foster-Nyarko E."/>
            <person name="Jarju S."/>
            <person name="Secka A."/>
            <person name="Antonio M."/>
            <person name="Oren A."/>
            <person name="Chaudhuri R.R."/>
            <person name="La Ragione R."/>
            <person name="Hildebrand F."/>
            <person name="Pallen M.J."/>
        </authorList>
    </citation>
    <scope>NUCLEOTIDE SEQUENCE</scope>
    <source>
        <strain evidence="2">14700</strain>
    </source>
</reference>
<dbReference type="Proteomes" id="UP000810292">
    <property type="component" value="Unassembled WGS sequence"/>
</dbReference>
<dbReference type="GO" id="GO:0003700">
    <property type="term" value="F:DNA-binding transcription factor activity"/>
    <property type="evidence" value="ECO:0007669"/>
    <property type="project" value="InterPro"/>
</dbReference>
<dbReference type="EMBL" id="JADIMF010000030">
    <property type="protein sequence ID" value="MBO8468549.1"/>
    <property type="molecule type" value="Genomic_DNA"/>
</dbReference>
<dbReference type="PANTHER" id="PTHR30432">
    <property type="entry name" value="TRANSCRIPTIONAL REGULATOR MODE"/>
    <property type="match status" value="1"/>
</dbReference>
<name>A0A9D9IB33_9SPIO</name>
<gene>
    <name evidence="2" type="ORF">IAA72_02040</name>
</gene>
<dbReference type="InterPro" id="IPR000847">
    <property type="entry name" value="LysR_HTH_N"/>
</dbReference>
<dbReference type="PANTHER" id="PTHR30432:SF1">
    <property type="entry name" value="DNA-BINDING TRANSCRIPTIONAL DUAL REGULATOR MODE"/>
    <property type="match status" value="1"/>
</dbReference>
<sequence length="120" mass="13188">MESGVISENNSMKAIAKLRIIDEEGNNIFCSGAEELFLLIEETGSVRHAAEKMGLSYSKAWKIVNRIEKAIGKPAINRIQGGKGGGKAELTADGKRMLSEFLSMKEKLDEFMEGVTFEAF</sequence>
<dbReference type="SUPFAM" id="SSF46785">
    <property type="entry name" value="Winged helix' DNA-binding domain"/>
    <property type="match status" value="1"/>
</dbReference>
<feature type="domain" description="HTH lysR-type" evidence="1">
    <location>
        <begin position="35"/>
        <end position="94"/>
    </location>
</feature>
<proteinExistence type="predicted"/>
<protein>
    <submittedName>
        <fullName evidence="2">LysR family transcriptional regulator</fullName>
    </submittedName>
</protein>
<dbReference type="Pfam" id="PF00126">
    <property type="entry name" value="HTH_1"/>
    <property type="match status" value="1"/>
</dbReference>
<comment type="caution">
    <text evidence="2">The sequence shown here is derived from an EMBL/GenBank/DDBJ whole genome shotgun (WGS) entry which is preliminary data.</text>
</comment>